<reference evidence="1" key="1">
    <citation type="submission" date="2017-08" db="EMBL/GenBank/DDBJ databases">
        <authorList>
            <person name="Imhoff J.F."/>
            <person name="Rahn T."/>
            <person name="Kuenzel S."/>
            <person name="Neulinger S.C."/>
        </authorList>
    </citation>
    <scope>NUCLEOTIDE SEQUENCE</scope>
    <source>
        <strain evidence="1">DSM 11080</strain>
    </source>
</reference>
<dbReference type="Proteomes" id="UP001296776">
    <property type="component" value="Unassembled WGS sequence"/>
</dbReference>
<dbReference type="RefSeq" id="WP_200346886.1">
    <property type="nucleotide sequence ID" value="NZ_NRSJ01000026.1"/>
</dbReference>
<evidence type="ECO:0000313" key="2">
    <source>
        <dbReference type="Proteomes" id="UP001296776"/>
    </source>
</evidence>
<reference evidence="1" key="2">
    <citation type="journal article" date="2020" name="Microorganisms">
        <title>Osmotic Adaptation and Compatible Solute Biosynthesis of Phototrophic Bacteria as Revealed from Genome Analyses.</title>
        <authorList>
            <person name="Imhoff J.F."/>
            <person name="Rahn T."/>
            <person name="Kunzel S."/>
            <person name="Keller A."/>
            <person name="Neulinger S.C."/>
        </authorList>
    </citation>
    <scope>NUCLEOTIDE SEQUENCE</scope>
    <source>
        <strain evidence="1">DSM 11080</strain>
    </source>
</reference>
<sequence>MPKDQFHQLHIDVARNATDDFNPFHDPHRWQNIRDNPYGGPIVLGFQLESLADYRIEQQHASESGLDVVPLPFSNYEFHFASALSPEEPFTVQVGRTQRKRDKAAGRTNRVVMRRADGRPIILGNRRDGLEPRFLPDWNPVDPSQLQGASDRSFLSDGGLFLKRKYLNTSNGKNFLLGSLVDQYHYFDELDERVSFPPVFVASLISCALLERGRAEGCDFEDDPHVYASHRISIDRRLQGALRSNNRVDVVVAAPTSRSGQPVNTAHPGEDAALLCHRCIMFTAGGEALLRCEVQTARLRDLMHDEEKNGASTE</sequence>
<proteinExistence type="predicted"/>
<protein>
    <submittedName>
        <fullName evidence="1">Uncharacterized protein</fullName>
    </submittedName>
</protein>
<keyword evidence="2" id="KW-1185">Reference proteome</keyword>
<accession>A0AAJ0XAD4</accession>
<name>A0AAJ0XAD4_9GAMM</name>
<organism evidence="1 2">
    <name type="scientific">Halochromatium glycolicum</name>
    <dbReference type="NCBI Taxonomy" id="85075"/>
    <lineage>
        <taxon>Bacteria</taxon>
        <taxon>Pseudomonadati</taxon>
        <taxon>Pseudomonadota</taxon>
        <taxon>Gammaproteobacteria</taxon>
        <taxon>Chromatiales</taxon>
        <taxon>Chromatiaceae</taxon>
        <taxon>Halochromatium</taxon>
    </lineage>
</organism>
<comment type="caution">
    <text evidence="1">The sequence shown here is derived from an EMBL/GenBank/DDBJ whole genome shotgun (WGS) entry which is preliminary data.</text>
</comment>
<gene>
    <name evidence="1" type="ORF">CKO40_14150</name>
</gene>
<dbReference type="AlphaFoldDB" id="A0AAJ0XAD4"/>
<dbReference type="EMBL" id="NRSJ01000026">
    <property type="protein sequence ID" value="MBK1705666.1"/>
    <property type="molecule type" value="Genomic_DNA"/>
</dbReference>
<evidence type="ECO:0000313" key="1">
    <source>
        <dbReference type="EMBL" id="MBK1705666.1"/>
    </source>
</evidence>